<evidence type="ECO:0000256" key="1">
    <source>
        <dbReference type="SAM" id="SignalP"/>
    </source>
</evidence>
<accession>A0A7W8DAE2</accession>
<dbReference type="SUPFAM" id="SSF63411">
    <property type="entry name" value="LuxS/MPP-like metallohydrolase"/>
    <property type="match status" value="2"/>
</dbReference>
<dbReference type="Pfam" id="PF00675">
    <property type="entry name" value="Peptidase_M16"/>
    <property type="match status" value="1"/>
</dbReference>
<proteinExistence type="predicted"/>
<dbReference type="AlphaFoldDB" id="A0A7W8DAE2"/>
<keyword evidence="1" id="KW-0732">Signal</keyword>
<sequence>MTRLLARALLGAAFACTALAAHAVGVTLPAYDDITLDNGVTLLLMRKADVPLVAARIAVRGGALADAAGKEGTASQLAELLGKGAGKRDARAFAEAIDGAGGELRFGASREALVADASFLADDTGLMLDLLADAFLHPTLSLAEFEKSRTRAVQSIAAAKDGDPRGLIGSYAQAWLFRDHPYGRPEGGDEASLAALTLADLRAYYTAYVGADRAVIAIVGDFDPASMRKAVEQRFGAWGKATGRLPAVPPKLRETGRRVLLVDKPGATQTYFWVGNVGAAVDDPARAAQDLVQTVFGGRFTSMLNTELRVKSGLTYGARASIERLARPGAAGFSSFTRTDATAQALDLAFDTVDRLHAEGIADDMQASAKRYVLGQFAPDYETADQLAGALASLHIDGLGRDAIDGYGERIERATAADIAAARSVFPTRDDSLLVVIGDASKIGDAIGKYGPVTKIALSDPGFGPGPTGAVTP</sequence>
<dbReference type="InterPro" id="IPR011765">
    <property type="entry name" value="Pept_M16_N"/>
</dbReference>
<keyword evidence="5" id="KW-1185">Reference proteome</keyword>
<comment type="caution">
    <text evidence="4">The sequence shown here is derived from an EMBL/GenBank/DDBJ whole genome shotgun (WGS) entry which is preliminary data.</text>
</comment>
<name>A0A7W8DAE2_9GAMM</name>
<protein>
    <submittedName>
        <fullName evidence="4">Putative Zn-dependent peptidase</fullName>
    </submittedName>
</protein>
<organism evidence="4 5">
    <name type="scientific">Chiayiivirga flava</name>
    <dbReference type="NCBI Taxonomy" id="659595"/>
    <lineage>
        <taxon>Bacteria</taxon>
        <taxon>Pseudomonadati</taxon>
        <taxon>Pseudomonadota</taxon>
        <taxon>Gammaproteobacteria</taxon>
        <taxon>Lysobacterales</taxon>
        <taxon>Lysobacteraceae</taxon>
        <taxon>Chiayiivirga</taxon>
    </lineage>
</organism>
<reference evidence="4 5" key="1">
    <citation type="submission" date="2020-08" db="EMBL/GenBank/DDBJ databases">
        <title>Genomic Encyclopedia of Type Strains, Phase IV (KMG-IV): sequencing the most valuable type-strain genomes for metagenomic binning, comparative biology and taxonomic classification.</title>
        <authorList>
            <person name="Goeker M."/>
        </authorList>
    </citation>
    <scope>NUCLEOTIDE SEQUENCE [LARGE SCALE GENOMIC DNA]</scope>
    <source>
        <strain evidence="4 5">DSM 24163</strain>
    </source>
</reference>
<dbReference type="PANTHER" id="PTHR11851:SF224">
    <property type="entry name" value="PROCESSING PROTEASE"/>
    <property type="match status" value="1"/>
</dbReference>
<dbReference type="InterPro" id="IPR050361">
    <property type="entry name" value="MPP/UQCRC_Complex"/>
</dbReference>
<evidence type="ECO:0000259" key="3">
    <source>
        <dbReference type="Pfam" id="PF05193"/>
    </source>
</evidence>
<dbReference type="PANTHER" id="PTHR11851">
    <property type="entry name" value="METALLOPROTEASE"/>
    <property type="match status" value="1"/>
</dbReference>
<feature type="domain" description="Peptidase M16 N-terminal" evidence="2">
    <location>
        <begin position="49"/>
        <end position="183"/>
    </location>
</feature>
<feature type="chain" id="PRO_5031045971" evidence="1">
    <location>
        <begin position="24"/>
        <end position="473"/>
    </location>
</feature>
<dbReference type="EMBL" id="JACHHP010000006">
    <property type="protein sequence ID" value="MBB5209506.1"/>
    <property type="molecule type" value="Genomic_DNA"/>
</dbReference>
<dbReference type="RefSeq" id="WP_183962038.1">
    <property type="nucleotide sequence ID" value="NZ_JACHHP010000006.1"/>
</dbReference>
<evidence type="ECO:0000313" key="4">
    <source>
        <dbReference type="EMBL" id="MBB5209506.1"/>
    </source>
</evidence>
<dbReference type="GO" id="GO:0046872">
    <property type="term" value="F:metal ion binding"/>
    <property type="evidence" value="ECO:0007669"/>
    <property type="project" value="InterPro"/>
</dbReference>
<feature type="signal peptide" evidence="1">
    <location>
        <begin position="1"/>
        <end position="23"/>
    </location>
</feature>
<evidence type="ECO:0000259" key="2">
    <source>
        <dbReference type="Pfam" id="PF00675"/>
    </source>
</evidence>
<feature type="domain" description="Peptidase M16 C-terminal" evidence="3">
    <location>
        <begin position="196"/>
        <end position="364"/>
    </location>
</feature>
<dbReference type="Pfam" id="PF05193">
    <property type="entry name" value="Peptidase_M16_C"/>
    <property type="match status" value="1"/>
</dbReference>
<dbReference type="InterPro" id="IPR007863">
    <property type="entry name" value="Peptidase_M16_C"/>
</dbReference>
<evidence type="ECO:0000313" key="5">
    <source>
        <dbReference type="Proteomes" id="UP000521199"/>
    </source>
</evidence>
<dbReference type="InterPro" id="IPR011249">
    <property type="entry name" value="Metalloenz_LuxS/M16"/>
</dbReference>
<dbReference type="Gene3D" id="3.30.830.10">
    <property type="entry name" value="Metalloenzyme, LuxS/M16 peptidase-like"/>
    <property type="match status" value="2"/>
</dbReference>
<gene>
    <name evidence="4" type="ORF">HNQ52_003075</name>
</gene>
<dbReference type="Proteomes" id="UP000521199">
    <property type="component" value="Unassembled WGS sequence"/>
</dbReference>